<keyword evidence="3" id="KW-1185">Reference proteome</keyword>
<accession>A0ABQ6M0V3</accession>
<gene>
    <name evidence="2" type="ORF">MNKW57_22960</name>
</gene>
<organism evidence="2 3">
    <name type="scientific">Biformimicrobium ophioploci</name>
    <dbReference type="NCBI Taxonomy" id="3036711"/>
    <lineage>
        <taxon>Bacteria</taxon>
        <taxon>Pseudomonadati</taxon>
        <taxon>Pseudomonadota</taxon>
        <taxon>Gammaproteobacteria</taxon>
        <taxon>Cellvibrionales</taxon>
        <taxon>Microbulbiferaceae</taxon>
        <taxon>Biformimicrobium</taxon>
    </lineage>
</organism>
<dbReference type="Gene3D" id="3.30.2010.10">
    <property type="entry name" value="Metalloproteases ('zincins'), catalytic domain"/>
    <property type="match status" value="1"/>
</dbReference>
<dbReference type="RefSeq" id="WP_285764585.1">
    <property type="nucleotide sequence ID" value="NZ_BSYJ01000004.1"/>
</dbReference>
<dbReference type="Proteomes" id="UP001224392">
    <property type="component" value="Unassembled WGS sequence"/>
</dbReference>
<dbReference type="CDD" id="cd07344">
    <property type="entry name" value="M48_yhfN_like"/>
    <property type="match status" value="1"/>
</dbReference>
<evidence type="ECO:0000313" key="3">
    <source>
        <dbReference type="Proteomes" id="UP001224392"/>
    </source>
</evidence>
<dbReference type="PANTHER" id="PTHR30399:SF1">
    <property type="entry name" value="UTP PYROPHOSPHATASE"/>
    <property type="match status" value="1"/>
</dbReference>
<evidence type="ECO:0000313" key="2">
    <source>
        <dbReference type="EMBL" id="GMG87975.1"/>
    </source>
</evidence>
<comment type="caution">
    <text evidence="2">The sequence shown here is derived from an EMBL/GenBank/DDBJ whole genome shotgun (WGS) entry which is preliminary data.</text>
</comment>
<protein>
    <submittedName>
        <fullName evidence="2">M48 family metallopeptidase</fullName>
    </submittedName>
</protein>
<dbReference type="PANTHER" id="PTHR30399">
    <property type="entry name" value="UNCHARACTERIZED PROTEIN YGJP"/>
    <property type="match status" value="1"/>
</dbReference>
<dbReference type="InterPro" id="IPR053136">
    <property type="entry name" value="UTP_pyrophosphatase-like"/>
</dbReference>
<dbReference type="EMBL" id="BSYJ01000004">
    <property type="protein sequence ID" value="GMG87975.1"/>
    <property type="molecule type" value="Genomic_DNA"/>
</dbReference>
<dbReference type="Pfam" id="PF01863">
    <property type="entry name" value="YgjP-like"/>
    <property type="match status" value="1"/>
</dbReference>
<feature type="domain" description="YgjP-like metallopeptidase" evidence="1">
    <location>
        <begin position="34"/>
        <end position="239"/>
    </location>
</feature>
<evidence type="ECO:0000259" key="1">
    <source>
        <dbReference type="Pfam" id="PF01863"/>
    </source>
</evidence>
<sequence length="246" mass="28233">MTGLFQAESFGAAQREFHCEDIRYRVVRSARRKRVGLVMTAAGVEVRLPMRCAERHGHDFLRANLAWVRRQLQQRQARQDEIPQYQYRFGAHLPWLGAMLPVQRAPAASAGAIVAGDAIRVYTRSLAPDADQLQDALERLYKREAQALLEQKSRAHAARIGEQIASVAVRRTRSKWGHCTSDRRLQYNWLVCQAPEAVVDYLVAHEVSHLRHMNHSPDFWALVGAHCPGYRELRCWLRNNGHRLVL</sequence>
<reference evidence="2 3" key="1">
    <citation type="submission" date="2023-04" db="EMBL/GenBank/DDBJ databases">
        <title>Marinobulbifer ophiurae gen. nov., sp. Nov., isolate from tissue of brittle star Ophioplocus japonicus.</title>
        <authorList>
            <person name="Kawano K."/>
            <person name="Sawayama S."/>
            <person name="Nakagawa S."/>
        </authorList>
    </citation>
    <scope>NUCLEOTIDE SEQUENCE [LARGE SCALE GENOMIC DNA]</scope>
    <source>
        <strain evidence="2 3">NKW57</strain>
    </source>
</reference>
<dbReference type="InterPro" id="IPR002725">
    <property type="entry name" value="YgjP-like_metallopeptidase"/>
</dbReference>
<name>A0ABQ6M0V3_9GAMM</name>
<proteinExistence type="predicted"/>